<evidence type="ECO:0000256" key="3">
    <source>
        <dbReference type="ARBA" id="ARBA00022692"/>
    </source>
</evidence>
<dbReference type="Gene3D" id="1.20.1250.20">
    <property type="entry name" value="MFS general substrate transporter like domains"/>
    <property type="match status" value="1"/>
</dbReference>
<keyword evidence="4 6" id="KW-1133">Transmembrane helix</keyword>
<dbReference type="PANTHER" id="PTHR23513">
    <property type="entry name" value="INTEGRAL MEMBRANE EFFLUX PROTEIN-RELATED"/>
    <property type="match status" value="1"/>
</dbReference>
<dbReference type="PRINTS" id="PR01988">
    <property type="entry name" value="EXPORTERBACE"/>
</dbReference>
<dbReference type="CDD" id="cd06173">
    <property type="entry name" value="MFS_MefA_like"/>
    <property type="match status" value="1"/>
</dbReference>
<dbReference type="Pfam" id="PF07690">
    <property type="entry name" value="MFS_1"/>
    <property type="match status" value="1"/>
</dbReference>
<proteinExistence type="predicted"/>
<dbReference type="PANTHER" id="PTHR23513:SF6">
    <property type="entry name" value="MAJOR FACILITATOR SUPERFAMILY ASSOCIATED DOMAIN-CONTAINING PROTEIN"/>
    <property type="match status" value="1"/>
</dbReference>
<feature type="transmembrane region" description="Helical" evidence="6">
    <location>
        <begin position="97"/>
        <end position="118"/>
    </location>
</feature>
<dbReference type="InterPro" id="IPR036259">
    <property type="entry name" value="MFS_trans_sf"/>
</dbReference>
<feature type="transmembrane region" description="Helical" evidence="6">
    <location>
        <begin position="124"/>
        <end position="145"/>
    </location>
</feature>
<feature type="transmembrane region" description="Helical" evidence="6">
    <location>
        <begin position="35"/>
        <end position="58"/>
    </location>
</feature>
<feature type="transmembrane region" description="Helical" evidence="6">
    <location>
        <begin position="192"/>
        <end position="211"/>
    </location>
</feature>
<dbReference type="GO" id="GO:0005886">
    <property type="term" value="C:plasma membrane"/>
    <property type="evidence" value="ECO:0007669"/>
    <property type="project" value="UniProtKB-SubCell"/>
</dbReference>
<dbReference type="InterPro" id="IPR022324">
    <property type="entry name" value="Bacilysin_exporter_BacE_put"/>
</dbReference>
<dbReference type="AlphaFoldDB" id="A0A3B0SBM5"/>
<dbReference type="GO" id="GO:0022857">
    <property type="term" value="F:transmembrane transporter activity"/>
    <property type="evidence" value="ECO:0007669"/>
    <property type="project" value="InterPro"/>
</dbReference>
<accession>A0A3B0SBM5</accession>
<feature type="transmembrane region" description="Helical" evidence="6">
    <location>
        <begin position="166"/>
        <end position="186"/>
    </location>
</feature>
<evidence type="ECO:0000256" key="4">
    <source>
        <dbReference type="ARBA" id="ARBA00022989"/>
    </source>
</evidence>
<evidence type="ECO:0000256" key="6">
    <source>
        <dbReference type="SAM" id="Phobius"/>
    </source>
</evidence>
<evidence type="ECO:0000313" key="7">
    <source>
        <dbReference type="EMBL" id="VAW01680.1"/>
    </source>
</evidence>
<keyword evidence="2" id="KW-1003">Cell membrane</keyword>
<feature type="transmembrane region" description="Helical" evidence="6">
    <location>
        <begin position="288"/>
        <end position="309"/>
    </location>
</feature>
<feature type="transmembrane region" description="Helical" evidence="6">
    <location>
        <begin position="70"/>
        <end position="90"/>
    </location>
</feature>
<comment type="subcellular location">
    <subcellularLocation>
        <location evidence="1">Cell membrane</location>
        <topology evidence="1">Multi-pass membrane protein</topology>
    </subcellularLocation>
</comment>
<gene>
    <name evidence="7" type="ORF">MNBD_ACTINO02-132</name>
</gene>
<reference evidence="7" key="1">
    <citation type="submission" date="2018-06" db="EMBL/GenBank/DDBJ databases">
        <authorList>
            <person name="Zhirakovskaya E."/>
        </authorList>
    </citation>
    <scope>NUCLEOTIDE SEQUENCE</scope>
</reference>
<organism evidence="7">
    <name type="scientific">hydrothermal vent metagenome</name>
    <dbReference type="NCBI Taxonomy" id="652676"/>
    <lineage>
        <taxon>unclassified sequences</taxon>
        <taxon>metagenomes</taxon>
        <taxon>ecological metagenomes</taxon>
    </lineage>
</organism>
<keyword evidence="3 6" id="KW-0812">Transmembrane</keyword>
<protein>
    <recommendedName>
        <fullName evidence="8">MFS transporter</fullName>
    </recommendedName>
</protein>
<dbReference type="EMBL" id="UOEK01000217">
    <property type="protein sequence ID" value="VAW01680.1"/>
    <property type="molecule type" value="Genomic_DNA"/>
</dbReference>
<keyword evidence="5 6" id="KW-0472">Membrane</keyword>
<evidence type="ECO:0000256" key="2">
    <source>
        <dbReference type="ARBA" id="ARBA00022475"/>
    </source>
</evidence>
<feature type="transmembrane region" description="Helical" evidence="6">
    <location>
        <begin position="412"/>
        <end position="434"/>
    </location>
</feature>
<name>A0A3B0SBM5_9ZZZZ</name>
<dbReference type="SUPFAM" id="SSF103473">
    <property type="entry name" value="MFS general substrate transporter"/>
    <property type="match status" value="1"/>
</dbReference>
<evidence type="ECO:0008006" key="8">
    <source>
        <dbReference type="Google" id="ProtNLM"/>
    </source>
</evidence>
<dbReference type="InterPro" id="IPR011701">
    <property type="entry name" value="MFS"/>
</dbReference>
<evidence type="ECO:0000256" key="5">
    <source>
        <dbReference type="ARBA" id="ARBA00023136"/>
    </source>
</evidence>
<evidence type="ECO:0000256" key="1">
    <source>
        <dbReference type="ARBA" id="ARBA00004651"/>
    </source>
</evidence>
<sequence>MQRDIRLQSVAMRAVHQPHLDGLRRSSRGARNSRSIVLGQAASLLGDYVAYLTLPLYVLSLNNSATELGFTAALETLPLLLFGLVAGALLDRYSIKPILIAADLVRAGVFIVLAMGTASGTVHLPLVLASAFVVGTMSVFFDSGLQTLLPRAVPDSLLVGINSRIALSRTFAFTVGPALGGIIIATSGGFPLAFGVQAATFLVSALSLLSVRTIYPRVKGATEALLPSVLSGVKELLRLRPLVVATLAASFANLVFAPLETLLVVYVRDYAPPTFAIPDAFTLLFKDQAAIGLFLGIQGLIGTLLLLAASRLAARARIGHLFIGGLILMGAGFGGMLMMGNFFGFIPAGFSLAGVGTVNIAFVTSRQRLSPPEYLGRITAASRTVAYATLPLGTIIGTAVAQRVGVQPVYKIGAVAVIIVGLALLPTTLGKLVFPRRSVG</sequence>
<feature type="transmembrane region" description="Helical" evidence="6">
    <location>
        <begin position="385"/>
        <end position="406"/>
    </location>
</feature>
<feature type="transmembrane region" description="Helical" evidence="6">
    <location>
        <begin position="242"/>
        <end position="268"/>
    </location>
</feature>
<feature type="transmembrane region" description="Helical" evidence="6">
    <location>
        <begin position="345"/>
        <end position="364"/>
    </location>
</feature>
<feature type="transmembrane region" description="Helical" evidence="6">
    <location>
        <begin position="321"/>
        <end position="339"/>
    </location>
</feature>